<sequence length="303" mass="35211">MSRWLALLLCLILAHPSAAEESVAFFYGERPPAHLLAHFHHLVVEPEHVDSDLLGELQAEGRIVYAYVSVGELGKERPWTGETDPAWQLGENPDWNSRVMDLSAQGWRDFLFERRFLPLWQRGYRGFFLDTLDSHLLVAEDDRQRKRQQDGLVRLIHRLRREFPEASIFVNRGFEVINRVGQQINGLAVESLYRGWDPAGERYTEVDPAQRQWLQERLRTVRKRFPHLTLMVLDYLPAGARDQARETARRIRRDGYVPWVSTVNLDQVGIGTVEVLPREILMLYDSHQEPEGELAYAAIHRQA</sequence>
<dbReference type="EMBL" id="DROM01000360">
    <property type="protein sequence ID" value="HHH13765.1"/>
    <property type="molecule type" value="Genomic_DNA"/>
</dbReference>
<dbReference type="InterPro" id="IPR013785">
    <property type="entry name" value="Aldolase_TIM"/>
</dbReference>
<feature type="signal peptide" evidence="1">
    <location>
        <begin position="1"/>
        <end position="19"/>
    </location>
</feature>
<dbReference type="Pfam" id="PF03537">
    <property type="entry name" value="Glyco_hydro_114"/>
    <property type="match status" value="1"/>
</dbReference>
<evidence type="ECO:0000256" key="1">
    <source>
        <dbReference type="SAM" id="SignalP"/>
    </source>
</evidence>
<evidence type="ECO:0000259" key="2">
    <source>
        <dbReference type="Pfam" id="PF03537"/>
    </source>
</evidence>
<dbReference type="Proteomes" id="UP000886100">
    <property type="component" value="Unassembled WGS sequence"/>
</dbReference>
<evidence type="ECO:0000313" key="3">
    <source>
        <dbReference type="EMBL" id="HHH13765.1"/>
    </source>
</evidence>
<reference evidence="3" key="1">
    <citation type="journal article" date="2020" name="mSystems">
        <title>Genome- and Community-Level Interaction Insights into Carbon Utilization and Element Cycling Functions of Hydrothermarchaeota in Hydrothermal Sediment.</title>
        <authorList>
            <person name="Zhou Z."/>
            <person name="Liu Y."/>
            <person name="Xu W."/>
            <person name="Pan J."/>
            <person name="Luo Z.H."/>
            <person name="Li M."/>
        </authorList>
    </citation>
    <scope>NUCLEOTIDE SEQUENCE [LARGE SCALE GENOMIC DNA]</scope>
    <source>
        <strain evidence="3">HyVt-535</strain>
    </source>
</reference>
<comment type="caution">
    <text evidence="3">The sequence shown here is derived from an EMBL/GenBank/DDBJ whole genome shotgun (WGS) entry which is preliminary data.</text>
</comment>
<dbReference type="Gene3D" id="3.20.20.70">
    <property type="entry name" value="Aldolase class I"/>
    <property type="match status" value="1"/>
</dbReference>
<dbReference type="PANTHER" id="PTHR35882:SF2">
    <property type="entry name" value="PELA"/>
    <property type="match status" value="1"/>
</dbReference>
<feature type="domain" description="Glycoside-hydrolase family GH114 TIM-barrel" evidence="2">
    <location>
        <begin position="43"/>
        <end position="267"/>
    </location>
</feature>
<organism evidence="3">
    <name type="scientific">Thiolapillus brandeum</name>
    <dbReference type="NCBI Taxonomy" id="1076588"/>
    <lineage>
        <taxon>Bacteria</taxon>
        <taxon>Pseudomonadati</taxon>
        <taxon>Pseudomonadota</taxon>
        <taxon>Gammaproteobacteria</taxon>
        <taxon>Chromatiales</taxon>
        <taxon>Sedimenticolaceae</taxon>
        <taxon>Thiolapillus</taxon>
    </lineage>
</organism>
<accession>A0A7C5N7P3</accession>
<keyword evidence="1" id="KW-0732">Signal</keyword>
<dbReference type="InterPro" id="IPR017853">
    <property type="entry name" value="GH"/>
</dbReference>
<dbReference type="InterPro" id="IPR004352">
    <property type="entry name" value="GH114_TIM-barrel"/>
</dbReference>
<proteinExistence type="predicted"/>
<gene>
    <name evidence="3" type="ORF">ENJ98_05965</name>
</gene>
<name>A0A7C5N7P3_9GAMM</name>
<protein>
    <recommendedName>
        <fullName evidence="2">Glycoside-hydrolase family GH114 TIM-barrel domain-containing protein</fullName>
    </recommendedName>
</protein>
<feature type="non-terminal residue" evidence="3">
    <location>
        <position position="303"/>
    </location>
</feature>
<dbReference type="PANTHER" id="PTHR35882">
    <property type="entry name" value="PELA"/>
    <property type="match status" value="1"/>
</dbReference>
<dbReference type="AlphaFoldDB" id="A0A7C5N7P3"/>
<feature type="chain" id="PRO_5028054340" description="Glycoside-hydrolase family GH114 TIM-barrel domain-containing protein" evidence="1">
    <location>
        <begin position="20"/>
        <end position="303"/>
    </location>
</feature>
<dbReference type="SUPFAM" id="SSF51445">
    <property type="entry name" value="(Trans)glycosidases"/>
    <property type="match status" value="1"/>
</dbReference>